<dbReference type="GO" id="GO:0022829">
    <property type="term" value="F:wide pore channel activity"/>
    <property type="evidence" value="ECO:0007669"/>
    <property type="project" value="Ensembl"/>
</dbReference>
<dbReference type="AlphaFoldDB" id="A6HIT3"/>
<dbReference type="Pfam" id="PF04598">
    <property type="entry name" value="Gasdermin"/>
    <property type="match status" value="1"/>
</dbReference>
<dbReference type="AGR" id="RGD:1592062"/>
<organism evidence="15">
    <name type="scientific">Rattus norvegicus</name>
    <name type="common">Rat</name>
    <dbReference type="NCBI Taxonomy" id="10116"/>
    <lineage>
        <taxon>Eukaryota</taxon>
        <taxon>Metazoa</taxon>
        <taxon>Chordata</taxon>
        <taxon>Craniata</taxon>
        <taxon>Vertebrata</taxon>
        <taxon>Euteleostomi</taxon>
        <taxon>Mammalia</taxon>
        <taxon>Eutheria</taxon>
        <taxon>Euarchontoglires</taxon>
        <taxon>Glires</taxon>
        <taxon>Rodentia</taxon>
        <taxon>Myomorpha</taxon>
        <taxon>Muroidea</taxon>
        <taxon>Muridae</taxon>
        <taxon>Murinae</taxon>
        <taxon>Rattus</taxon>
    </lineage>
</organism>
<evidence type="ECO:0000256" key="12">
    <source>
        <dbReference type="SAM" id="Coils"/>
    </source>
</evidence>
<dbReference type="RefSeq" id="NP_001101767.1">
    <property type="nucleotide sequence ID" value="NM_001108297.1"/>
</dbReference>
<keyword evidence="7" id="KW-1210">Necrosis</keyword>
<dbReference type="GO" id="GO:0012501">
    <property type="term" value="P:programmed cell death"/>
    <property type="evidence" value="ECO:0007669"/>
    <property type="project" value="UniProtKB-KW"/>
</dbReference>
<dbReference type="OMA" id="HICNDSM"/>
<dbReference type="Pfam" id="PF17708">
    <property type="entry name" value="Gasdermin_C"/>
    <property type="match status" value="1"/>
</dbReference>
<dbReference type="GO" id="GO:0005886">
    <property type="term" value="C:plasma membrane"/>
    <property type="evidence" value="ECO:0007669"/>
    <property type="project" value="UniProtKB-SubCell"/>
</dbReference>
<gene>
    <name evidence="16" type="primary">Gsdma</name>
    <name evidence="15" type="synonym">LOC360619</name>
    <name evidence="15" type="ORF">rCG_33801</name>
</gene>
<dbReference type="GO" id="GO:0042742">
    <property type="term" value="P:defense response to bacterium"/>
    <property type="evidence" value="ECO:0007669"/>
    <property type="project" value="Ensembl"/>
</dbReference>
<keyword evidence="6" id="KW-0963">Cytoplasm</keyword>
<keyword evidence="9" id="KW-0472">Membrane</keyword>
<comment type="similarity">
    <text evidence="3">Belongs to the gasdermin family.</text>
</comment>
<dbReference type="EMBL" id="CH473948">
    <property type="protein sequence ID" value="EDM05938.1"/>
    <property type="molecule type" value="Genomic_DNA"/>
</dbReference>
<dbReference type="GeneID" id="360619"/>
<comment type="subcellular location">
    <subcellularLocation>
        <location evidence="2">Cell membrane</location>
        <topology evidence="2">Multi-pass membrane protein</topology>
    </subcellularLocation>
    <subcellularLocation>
        <location evidence="1">Cytoplasm</location>
        <location evidence="1">Cytosol</location>
    </subcellularLocation>
</comment>
<dbReference type="KEGG" id="rno:360619"/>
<evidence type="ECO:0000256" key="11">
    <source>
        <dbReference type="ARBA" id="ARBA00023288"/>
    </source>
</evidence>
<protein>
    <submittedName>
        <fullName evidence="15">Similar to gasdermin 1, isoform CRA_a</fullName>
    </submittedName>
</protein>
<evidence type="ECO:0000259" key="14">
    <source>
        <dbReference type="Pfam" id="PF17708"/>
    </source>
</evidence>
<keyword evidence="5" id="KW-1003">Cell membrane</keyword>
<dbReference type="SMR" id="A6HIT3"/>
<keyword evidence="12" id="KW-0175">Coiled coil</keyword>
<feature type="coiled-coil region" evidence="12">
    <location>
        <begin position="258"/>
        <end position="310"/>
    </location>
</feature>
<dbReference type="GO" id="GO:0005829">
    <property type="term" value="C:cytosol"/>
    <property type="evidence" value="ECO:0007669"/>
    <property type="project" value="UniProtKB-SubCell"/>
</dbReference>
<dbReference type="PANTHER" id="PTHR16399">
    <property type="entry name" value="GASDERMIN"/>
    <property type="match status" value="1"/>
</dbReference>
<keyword evidence="4" id="KW-1134">Transmembrane beta strand</keyword>
<dbReference type="CTD" id="284110"/>
<dbReference type="GO" id="GO:0048471">
    <property type="term" value="C:perinuclear region of cytoplasm"/>
    <property type="evidence" value="ECO:0007669"/>
    <property type="project" value="Ensembl"/>
</dbReference>
<keyword evidence="8" id="KW-0812">Transmembrane</keyword>
<dbReference type="PANTHER" id="PTHR16399:SF18">
    <property type="entry name" value="GASDERMIN-A"/>
    <property type="match status" value="1"/>
</dbReference>
<reference evidence="15" key="1">
    <citation type="journal article" date="2005" name="Genome Res.">
        <title>Gene and alternative splicing annotation with AIR.</title>
        <authorList>
            <person name="Florea L."/>
            <person name="Di Francesco V."/>
            <person name="Miller J."/>
            <person name="Turner R."/>
            <person name="Yao A."/>
            <person name="Harris M."/>
            <person name="Walenz B."/>
            <person name="Mobarry C."/>
            <person name="Merkulov G.V."/>
            <person name="Charlab R."/>
            <person name="Dew I."/>
            <person name="Deng Z."/>
            <person name="Istrail S."/>
            <person name="Li P."/>
            <person name="Sutton G."/>
        </authorList>
    </citation>
    <scope>NUCLEOTIDE SEQUENCE</scope>
    <source>
        <strain evidence="15">BN</strain>
    </source>
</reference>
<dbReference type="GO" id="GO:0070269">
    <property type="term" value="P:pyroptotic inflammatory response"/>
    <property type="evidence" value="ECO:0007669"/>
    <property type="project" value="Ensembl"/>
</dbReference>
<evidence type="ECO:0000313" key="15">
    <source>
        <dbReference type="EMBL" id="EDM05938.1"/>
    </source>
</evidence>
<evidence type="ECO:0000256" key="7">
    <source>
        <dbReference type="ARBA" id="ARBA00022590"/>
    </source>
</evidence>
<evidence type="ECO:0000256" key="3">
    <source>
        <dbReference type="ARBA" id="ARBA00009279"/>
    </source>
</evidence>
<evidence type="ECO:0000256" key="8">
    <source>
        <dbReference type="ARBA" id="ARBA00022692"/>
    </source>
</evidence>
<evidence type="ECO:0000256" key="4">
    <source>
        <dbReference type="ARBA" id="ARBA00022452"/>
    </source>
</evidence>
<dbReference type="RefSeq" id="XP_006247409.1">
    <property type="nucleotide sequence ID" value="XM_006247347.3"/>
</dbReference>
<proteinExistence type="inferred from homology"/>
<dbReference type="RGD" id="1592062">
    <property type="gene designation" value="Gsdma"/>
</dbReference>
<evidence type="ECO:0000256" key="10">
    <source>
        <dbReference type="ARBA" id="ARBA00023139"/>
    </source>
</evidence>
<dbReference type="InterPro" id="IPR040460">
    <property type="entry name" value="Gasdermin_pore"/>
</dbReference>
<dbReference type="InterPro" id="IPR041263">
    <property type="entry name" value="Gasdermin_PUB"/>
</dbReference>
<accession>A6HIT3</accession>
<name>A6HIT3_RAT</name>
<keyword evidence="11" id="KW-0449">Lipoprotein</keyword>
<reference evidence="15" key="2">
    <citation type="submission" date="2005-07" db="EMBL/GenBank/DDBJ databases">
        <authorList>
            <person name="Mural R.J."/>
            <person name="Li P.W."/>
            <person name="Adams M.D."/>
            <person name="Amanatides P.G."/>
            <person name="Baden-Tillson H."/>
            <person name="Barnstead M."/>
            <person name="Chin S.H."/>
            <person name="Dew I."/>
            <person name="Evans C.A."/>
            <person name="Ferriera S."/>
            <person name="Flanigan M."/>
            <person name="Fosler C."/>
            <person name="Glodek A."/>
            <person name="Gu Z."/>
            <person name="Holt R.A."/>
            <person name="Jennings D."/>
            <person name="Kraft C.L."/>
            <person name="Lu F."/>
            <person name="Nguyen T."/>
            <person name="Nusskern D.R."/>
            <person name="Pfannkoch C.M."/>
            <person name="Sitter C."/>
            <person name="Sutton G.G."/>
            <person name="Venter J.C."/>
            <person name="Wang Z."/>
            <person name="Woodage T."/>
            <person name="Zheng X.H."/>
            <person name="Zhong F."/>
        </authorList>
    </citation>
    <scope>NUCLEOTIDE SEQUENCE</scope>
    <source>
        <strain evidence="15">BN</strain>
    </source>
</reference>
<feature type="domain" description="Gasdermin PUB" evidence="14">
    <location>
        <begin position="257"/>
        <end position="419"/>
    </location>
</feature>
<evidence type="ECO:0000256" key="1">
    <source>
        <dbReference type="ARBA" id="ARBA00004514"/>
    </source>
</evidence>
<evidence type="ECO:0000256" key="5">
    <source>
        <dbReference type="ARBA" id="ARBA00022475"/>
    </source>
</evidence>
<evidence type="ECO:0000259" key="13">
    <source>
        <dbReference type="Pfam" id="PF04598"/>
    </source>
</evidence>
<keyword evidence="10" id="KW-0564">Palmitate</keyword>
<dbReference type="InterPro" id="IPR007677">
    <property type="entry name" value="Gasdermin"/>
</dbReference>
<evidence type="ECO:0000256" key="2">
    <source>
        <dbReference type="ARBA" id="ARBA00004651"/>
    </source>
</evidence>
<dbReference type="Proteomes" id="UP000234681">
    <property type="component" value="Chromosome 10"/>
</dbReference>
<feature type="domain" description="Gasdermin pore forming" evidence="13">
    <location>
        <begin position="3"/>
        <end position="234"/>
    </location>
</feature>
<evidence type="ECO:0000256" key="9">
    <source>
        <dbReference type="ARBA" id="ARBA00023136"/>
    </source>
</evidence>
<dbReference type="OrthoDB" id="9944616at2759"/>
<evidence type="ECO:0000256" key="6">
    <source>
        <dbReference type="ARBA" id="ARBA00022490"/>
    </source>
</evidence>
<evidence type="ECO:0000313" key="16">
    <source>
        <dbReference type="RGD" id="1592062"/>
    </source>
</evidence>
<sequence length="446" mass="49814">MTMFENVTRALARQLNPRGDLTPLDSLIDFKCFHPFCLVLRKRKSTLFWGARYVRTDYTLLDLLEPGNTPSDPTDGGNFSFKNMLDARVEGDVDVPKTVKVKGTAGLSQSSTLEVQTLSVAPKALESLHKERKLSADHPFLKEMWERGENLYVVMEVVETVQEVTLERAGKAEGCFSLPFFAPLGLQGSLNHKEAVTIPKGCVLAYRVRQLMVNGKDEWDIPHVYNDSMQTFPPGEKPGEGKFILIQASDVGEMHDDFKTLKEEVRRETREIEKLSQVGRSSLLTSLRHLLGKKKELQDLEHTLEGALDKGHEVTLEALPKDVLLSKDAMDAILYFLGALTVLSEAQQKLLVKSLEKEILPLQLKLVESTLEQNFLQDKEGVFPLRPDLLSSLGEEELTLTEALVGLSGLEVQRSGPQYTWDPDTLPHLCALYAGLSLLQLLSMGS</sequence>